<dbReference type="Proteomes" id="UP000887577">
    <property type="component" value="Unplaced"/>
</dbReference>
<proteinExistence type="predicted"/>
<name>A0A914YF14_9BILA</name>
<keyword evidence="1" id="KW-1185">Reference proteome</keyword>
<protein>
    <submittedName>
        <fullName evidence="2">Uncharacterized protein</fullName>
    </submittedName>
</protein>
<sequence length="109" mass="13383">MVHKIEDLVKPFQGDLNSIKENLLTQPFVIDKENSNYDEYEKLIQHKPVMDFHYQNCSDKYIIEDMDKPNFFNRQYFYYYRLRVEHFSPKIVENAKAMFGKLLFIYYYS</sequence>
<reference evidence="2" key="1">
    <citation type="submission" date="2022-11" db="UniProtKB">
        <authorList>
            <consortium name="WormBaseParasite"/>
        </authorList>
    </citation>
    <scope>IDENTIFICATION</scope>
</reference>
<organism evidence="1 2">
    <name type="scientific">Panagrolaimus superbus</name>
    <dbReference type="NCBI Taxonomy" id="310955"/>
    <lineage>
        <taxon>Eukaryota</taxon>
        <taxon>Metazoa</taxon>
        <taxon>Ecdysozoa</taxon>
        <taxon>Nematoda</taxon>
        <taxon>Chromadorea</taxon>
        <taxon>Rhabditida</taxon>
        <taxon>Tylenchina</taxon>
        <taxon>Panagrolaimomorpha</taxon>
        <taxon>Panagrolaimoidea</taxon>
        <taxon>Panagrolaimidae</taxon>
        <taxon>Panagrolaimus</taxon>
    </lineage>
</organism>
<evidence type="ECO:0000313" key="1">
    <source>
        <dbReference type="Proteomes" id="UP000887577"/>
    </source>
</evidence>
<dbReference type="AlphaFoldDB" id="A0A914YF14"/>
<accession>A0A914YF14</accession>
<evidence type="ECO:0000313" key="2">
    <source>
        <dbReference type="WBParaSite" id="PSU_v2.g18046.t1"/>
    </source>
</evidence>
<dbReference type="WBParaSite" id="PSU_v2.g18046.t1">
    <property type="protein sequence ID" value="PSU_v2.g18046.t1"/>
    <property type="gene ID" value="PSU_v2.g18046"/>
</dbReference>